<dbReference type="AlphaFoldDB" id="A0A4R1PMX5"/>
<evidence type="ECO:0000313" key="1">
    <source>
        <dbReference type="EMBL" id="TCL32017.1"/>
    </source>
</evidence>
<gene>
    <name evidence="1" type="ORF">EV691_10911</name>
</gene>
<organism evidence="1 2">
    <name type="scientific">Azotobacter chroococcum</name>
    <dbReference type="NCBI Taxonomy" id="353"/>
    <lineage>
        <taxon>Bacteria</taxon>
        <taxon>Pseudomonadati</taxon>
        <taxon>Pseudomonadota</taxon>
        <taxon>Gammaproteobacteria</taxon>
        <taxon>Pseudomonadales</taxon>
        <taxon>Pseudomonadaceae</taxon>
        <taxon>Azotobacter</taxon>
    </lineage>
</organism>
<comment type="caution">
    <text evidence="1">The sequence shown here is derived from an EMBL/GenBank/DDBJ whole genome shotgun (WGS) entry which is preliminary data.</text>
</comment>
<protein>
    <submittedName>
        <fullName evidence="1">Uncharacterized protein</fullName>
    </submittedName>
</protein>
<dbReference type="RefSeq" id="WP_131303021.1">
    <property type="nucleotide sequence ID" value="NZ_JBHLST010000040.1"/>
</dbReference>
<accession>A0A4R1PMX5</accession>
<proteinExistence type="predicted"/>
<dbReference type="EMBL" id="SMMU01000009">
    <property type="protein sequence ID" value="TCL32017.1"/>
    <property type="molecule type" value="Genomic_DNA"/>
</dbReference>
<sequence>MPEESTFYVVSLKHTKRRDRYITVWRPDDKGYCYPLPWAGFYPESRIRQSLDYYNNGCTDVAVPCGVLDQIAIPPMPGEIDNDAGPMVPNNAESWCRILANTIETPAYEPRPEYKGAHYRKTT</sequence>
<reference evidence="1 2" key="1">
    <citation type="submission" date="2019-03" db="EMBL/GenBank/DDBJ databases">
        <title>Genomic Encyclopedia of Type Strains, Phase IV (KMG-IV): sequencing the most valuable type-strain genomes for metagenomic binning, comparative biology and taxonomic classification.</title>
        <authorList>
            <person name="Goeker M."/>
        </authorList>
    </citation>
    <scope>NUCLEOTIDE SEQUENCE [LARGE SCALE GENOMIC DNA]</scope>
    <source>
        <strain evidence="1 2">DSM 2286</strain>
    </source>
</reference>
<name>A0A4R1PMX5_9GAMM</name>
<dbReference type="Proteomes" id="UP000295169">
    <property type="component" value="Unassembled WGS sequence"/>
</dbReference>
<evidence type="ECO:0000313" key="2">
    <source>
        <dbReference type="Proteomes" id="UP000295169"/>
    </source>
</evidence>